<accession>A0A4U1F4T0</accession>
<name>A0A4U1F4T0_MONMO</name>
<dbReference type="EMBL" id="RWIC01000401">
    <property type="protein sequence ID" value="TKC44382.1"/>
    <property type="molecule type" value="Genomic_DNA"/>
</dbReference>
<proteinExistence type="predicted"/>
<reference evidence="2" key="1">
    <citation type="journal article" date="2019" name="IScience">
        <title>Narwhal Genome Reveals Long-Term Low Genetic Diversity despite Current Large Abundance Size.</title>
        <authorList>
            <person name="Westbury M.V."/>
            <person name="Petersen B."/>
            <person name="Garde E."/>
            <person name="Heide-Jorgensen M.P."/>
            <person name="Lorenzen E.D."/>
        </authorList>
    </citation>
    <scope>NUCLEOTIDE SEQUENCE [LARGE SCALE GENOMIC DNA]</scope>
</reference>
<dbReference type="AlphaFoldDB" id="A0A4U1F4T0"/>
<organism evidence="1 2">
    <name type="scientific">Monodon monoceros</name>
    <name type="common">Narwhal</name>
    <name type="synonym">Ceratodon monodon</name>
    <dbReference type="NCBI Taxonomy" id="40151"/>
    <lineage>
        <taxon>Eukaryota</taxon>
        <taxon>Metazoa</taxon>
        <taxon>Chordata</taxon>
        <taxon>Craniata</taxon>
        <taxon>Vertebrata</taxon>
        <taxon>Euteleostomi</taxon>
        <taxon>Mammalia</taxon>
        <taxon>Eutheria</taxon>
        <taxon>Laurasiatheria</taxon>
        <taxon>Artiodactyla</taxon>
        <taxon>Whippomorpha</taxon>
        <taxon>Cetacea</taxon>
        <taxon>Odontoceti</taxon>
        <taxon>Monodontidae</taxon>
        <taxon>Monodon</taxon>
    </lineage>
</organism>
<gene>
    <name evidence="1" type="ORF">EI555_004333</name>
</gene>
<comment type="caution">
    <text evidence="1">The sequence shown here is derived from an EMBL/GenBank/DDBJ whole genome shotgun (WGS) entry which is preliminary data.</text>
</comment>
<evidence type="ECO:0000313" key="1">
    <source>
        <dbReference type="EMBL" id="TKC44382.1"/>
    </source>
</evidence>
<dbReference type="Proteomes" id="UP000308365">
    <property type="component" value="Unassembled WGS sequence"/>
</dbReference>
<sequence length="125" mass="14374">MSDKPDMAEIEKFDPDFLSSPILTSELHFLPTTAWVSWDNLNKILDIGKEQLNILWIWDKSKRTDRETLQPAAYECHEQNGETNIVPITSMLEEQIALLWLSRGSSISGFQKTSEKERKHITAAK</sequence>
<evidence type="ECO:0000313" key="2">
    <source>
        <dbReference type="Proteomes" id="UP000308365"/>
    </source>
</evidence>
<protein>
    <submittedName>
        <fullName evidence="1">Uncharacterized protein</fullName>
    </submittedName>
</protein>